<name>A0A840BJZ9_9RHOO</name>
<organism evidence="2 3">
    <name type="scientific">Niveibacterium umoris</name>
    <dbReference type="NCBI Taxonomy" id="1193620"/>
    <lineage>
        <taxon>Bacteria</taxon>
        <taxon>Pseudomonadati</taxon>
        <taxon>Pseudomonadota</taxon>
        <taxon>Betaproteobacteria</taxon>
        <taxon>Rhodocyclales</taxon>
        <taxon>Rhodocyclaceae</taxon>
        <taxon>Niveibacterium</taxon>
    </lineage>
</organism>
<sequence>MIKVFTVTALIAISTLGWMDSRGYGFFDPHGSSSLSRSGSGGSGGRLYHK</sequence>
<dbReference type="AlphaFoldDB" id="A0A840BJZ9"/>
<comment type="caution">
    <text evidence="2">The sequence shown here is derived from an EMBL/GenBank/DDBJ whole genome shotgun (WGS) entry which is preliminary data.</text>
</comment>
<protein>
    <submittedName>
        <fullName evidence="2">Uncharacterized protein</fullName>
    </submittedName>
</protein>
<proteinExistence type="predicted"/>
<keyword evidence="3" id="KW-1185">Reference proteome</keyword>
<evidence type="ECO:0000313" key="3">
    <source>
        <dbReference type="Proteomes" id="UP000561045"/>
    </source>
</evidence>
<dbReference type="Proteomes" id="UP000561045">
    <property type="component" value="Unassembled WGS sequence"/>
</dbReference>
<reference evidence="2 3" key="1">
    <citation type="submission" date="2020-08" db="EMBL/GenBank/DDBJ databases">
        <title>Genomic Encyclopedia of Type Strains, Phase IV (KMG-IV): sequencing the most valuable type-strain genomes for metagenomic binning, comparative biology and taxonomic classification.</title>
        <authorList>
            <person name="Goeker M."/>
        </authorList>
    </citation>
    <scope>NUCLEOTIDE SEQUENCE [LARGE SCALE GENOMIC DNA]</scope>
    <source>
        <strain evidence="2 3">DSM 106739</strain>
    </source>
</reference>
<gene>
    <name evidence="2" type="ORF">GGR36_002261</name>
</gene>
<dbReference type="EMBL" id="JACIET010000001">
    <property type="protein sequence ID" value="MBB4012953.1"/>
    <property type="molecule type" value="Genomic_DNA"/>
</dbReference>
<feature type="region of interest" description="Disordered" evidence="1">
    <location>
        <begin position="31"/>
        <end position="50"/>
    </location>
</feature>
<evidence type="ECO:0000313" key="2">
    <source>
        <dbReference type="EMBL" id="MBB4012953.1"/>
    </source>
</evidence>
<dbReference type="RefSeq" id="WP_183634714.1">
    <property type="nucleotide sequence ID" value="NZ_BAABLE010000011.1"/>
</dbReference>
<feature type="compositionally biased region" description="Gly residues" evidence="1">
    <location>
        <begin position="39"/>
        <end position="50"/>
    </location>
</feature>
<evidence type="ECO:0000256" key="1">
    <source>
        <dbReference type="SAM" id="MobiDB-lite"/>
    </source>
</evidence>
<accession>A0A840BJZ9</accession>